<dbReference type="Pfam" id="PF01311">
    <property type="entry name" value="Bac_export_1"/>
    <property type="match status" value="1"/>
</dbReference>
<proteinExistence type="inferred from homology"/>
<keyword evidence="11" id="KW-0966">Cell projection</keyword>
<comment type="similarity">
    <text evidence="2 10">Belongs to the FliR/MopE/SpaR family.</text>
</comment>
<keyword evidence="4 10" id="KW-1003">Cell membrane</keyword>
<keyword evidence="6 10" id="KW-1133">Transmembrane helix</keyword>
<dbReference type="EMBL" id="MPDK01000005">
    <property type="protein sequence ID" value="PWI58201.1"/>
    <property type="molecule type" value="Genomic_DNA"/>
</dbReference>
<feature type="transmembrane region" description="Helical" evidence="10">
    <location>
        <begin position="213"/>
        <end position="239"/>
    </location>
</feature>
<organism evidence="11 12">
    <name type="scientific">Sulfoacidibacillus thermotolerans</name>
    <name type="common">Acidibacillus sulfuroxidans</name>
    <dbReference type="NCBI Taxonomy" id="1765684"/>
    <lineage>
        <taxon>Bacteria</taxon>
        <taxon>Bacillati</taxon>
        <taxon>Bacillota</taxon>
        <taxon>Bacilli</taxon>
        <taxon>Bacillales</taxon>
        <taxon>Alicyclobacillaceae</taxon>
        <taxon>Sulfoacidibacillus</taxon>
    </lineage>
</organism>
<evidence type="ECO:0000256" key="10">
    <source>
        <dbReference type="RuleBase" id="RU362071"/>
    </source>
</evidence>
<evidence type="ECO:0000256" key="5">
    <source>
        <dbReference type="ARBA" id="ARBA00022692"/>
    </source>
</evidence>
<keyword evidence="11" id="KW-0282">Flagellum</keyword>
<dbReference type="InterPro" id="IPR006303">
    <property type="entry name" value="FliR"/>
</dbReference>
<keyword evidence="5 10" id="KW-0812">Transmembrane</keyword>
<dbReference type="PANTHER" id="PTHR30065:SF1">
    <property type="entry name" value="SURFACE PRESENTATION OF ANTIGENS PROTEIN SPAR"/>
    <property type="match status" value="1"/>
</dbReference>
<evidence type="ECO:0000313" key="11">
    <source>
        <dbReference type="EMBL" id="PWI58201.1"/>
    </source>
</evidence>
<dbReference type="GO" id="GO:0044780">
    <property type="term" value="P:bacterial-type flagellum assembly"/>
    <property type="evidence" value="ECO:0007669"/>
    <property type="project" value="UniProtKB-UniRule"/>
</dbReference>
<evidence type="ECO:0000313" key="12">
    <source>
        <dbReference type="Proteomes" id="UP000245380"/>
    </source>
</evidence>
<protein>
    <recommendedName>
        <fullName evidence="3 9">Flagellar biosynthetic protein FliR</fullName>
    </recommendedName>
</protein>
<reference evidence="11 12" key="1">
    <citation type="submission" date="2016-11" db="EMBL/GenBank/DDBJ databases">
        <title>Comparative genomics of Acidibacillus ferroxidans species.</title>
        <authorList>
            <person name="Oliveira G."/>
            <person name="Nunes G."/>
            <person name="Oliveira R."/>
            <person name="Araujo F."/>
            <person name="Salim A."/>
            <person name="Scholte L."/>
            <person name="Morais D."/>
            <person name="Nancucheo I."/>
            <person name="Johnson D.B."/>
            <person name="Grail B."/>
            <person name="Bittencourt J."/>
            <person name="Valadares R."/>
        </authorList>
    </citation>
    <scope>NUCLEOTIDE SEQUENCE [LARGE SCALE GENOMIC DNA]</scope>
    <source>
        <strain evidence="11 12">Y002</strain>
    </source>
</reference>
<feature type="transmembrane region" description="Helical" evidence="10">
    <location>
        <begin position="128"/>
        <end position="151"/>
    </location>
</feature>
<keyword evidence="12" id="KW-1185">Reference proteome</keyword>
<dbReference type="RefSeq" id="WP_109429990.1">
    <property type="nucleotide sequence ID" value="NZ_MPDK01000005.1"/>
</dbReference>
<comment type="caution">
    <text evidence="11">The sequence shown here is derived from an EMBL/GenBank/DDBJ whole genome shotgun (WGS) entry which is preliminary data.</text>
</comment>
<dbReference type="PRINTS" id="PR00953">
    <property type="entry name" value="TYPE3IMRPROT"/>
</dbReference>
<feature type="transmembrane region" description="Helical" evidence="10">
    <location>
        <begin position="82"/>
        <end position="108"/>
    </location>
</feature>
<dbReference type="GO" id="GO:0009425">
    <property type="term" value="C:bacterial-type flagellum basal body"/>
    <property type="evidence" value="ECO:0007669"/>
    <property type="project" value="UniProtKB-SubCell"/>
</dbReference>
<evidence type="ECO:0000256" key="8">
    <source>
        <dbReference type="ARBA" id="ARBA00023143"/>
    </source>
</evidence>
<dbReference type="InterPro" id="IPR002010">
    <property type="entry name" value="T3SS_IM_R"/>
</dbReference>
<comment type="function">
    <text evidence="1 10">Role in flagellar biosynthesis.</text>
</comment>
<name>A0A2U3DAA0_SULT2</name>
<gene>
    <name evidence="11" type="ORF">BM613_04515</name>
</gene>
<keyword evidence="11" id="KW-0969">Cilium</keyword>
<evidence type="ECO:0000256" key="3">
    <source>
        <dbReference type="ARBA" id="ARBA00021717"/>
    </source>
</evidence>
<evidence type="ECO:0000256" key="2">
    <source>
        <dbReference type="ARBA" id="ARBA00009772"/>
    </source>
</evidence>
<dbReference type="GO" id="GO:0005886">
    <property type="term" value="C:plasma membrane"/>
    <property type="evidence" value="ECO:0007669"/>
    <property type="project" value="UniProtKB-SubCell"/>
</dbReference>
<comment type="caution">
    <text evidence="10">Lacks conserved residue(s) required for the propagation of feature annotation.</text>
</comment>
<evidence type="ECO:0000256" key="1">
    <source>
        <dbReference type="ARBA" id="ARBA00002578"/>
    </source>
</evidence>
<keyword evidence="8 10" id="KW-0975">Bacterial flagellum</keyword>
<dbReference type="NCBIfam" id="TIGR01400">
    <property type="entry name" value="fliR"/>
    <property type="match status" value="1"/>
</dbReference>
<evidence type="ECO:0000256" key="9">
    <source>
        <dbReference type="NCBIfam" id="TIGR01400"/>
    </source>
</evidence>
<dbReference type="AlphaFoldDB" id="A0A2U3DAA0"/>
<evidence type="ECO:0000256" key="7">
    <source>
        <dbReference type="ARBA" id="ARBA00023136"/>
    </source>
</evidence>
<dbReference type="PANTHER" id="PTHR30065">
    <property type="entry name" value="FLAGELLAR BIOSYNTHETIC PROTEIN FLIR"/>
    <property type="match status" value="1"/>
</dbReference>
<evidence type="ECO:0000256" key="4">
    <source>
        <dbReference type="ARBA" id="ARBA00022475"/>
    </source>
</evidence>
<accession>A0A2U3DAA0</accession>
<dbReference type="Proteomes" id="UP000245380">
    <property type="component" value="Unassembled WGS sequence"/>
</dbReference>
<feature type="transmembrane region" description="Helical" evidence="10">
    <location>
        <begin position="171"/>
        <end position="201"/>
    </location>
</feature>
<comment type="subcellular location">
    <subcellularLocation>
        <location evidence="10">Cell membrane</location>
        <topology evidence="10">Multi-pass membrane protein</topology>
    </subcellularLocation>
    <subcellularLocation>
        <location evidence="10">Bacterial flagellum basal body</location>
    </subcellularLocation>
</comment>
<sequence>MMIGITSILIFLLIFVRATGVVFASPIFGNLQIPTLVKIGLSFYLSVIIVESLPKTTLLAHGVLVNATTFVLLLLQEALVGIALGLIANFIFYAIQFAGALLDLQIGFSMVNLVNPGFSTPSTPLANLLYILFALFFLGVHGDYSVILAILQSYRYVPIGSAHFGGPVADVFLHATITLFLIAVEIAAPVMLAIFLTNIAFAVASRAVPQMNVFFVGLPITLFLGLGLVGVLMPAFVALMRELIYTMDQQLNQLLLALGSGSA</sequence>
<dbReference type="OrthoDB" id="9807748at2"/>
<keyword evidence="7 10" id="KW-0472">Membrane</keyword>
<dbReference type="GO" id="GO:0006605">
    <property type="term" value="P:protein targeting"/>
    <property type="evidence" value="ECO:0007669"/>
    <property type="project" value="UniProtKB-UniRule"/>
</dbReference>
<evidence type="ECO:0000256" key="6">
    <source>
        <dbReference type="ARBA" id="ARBA00022989"/>
    </source>
</evidence>